<keyword evidence="11" id="KW-0460">Magnesium</keyword>
<dbReference type="PROSITE" id="PS50879">
    <property type="entry name" value="RNASE_H_1"/>
    <property type="match status" value="1"/>
</dbReference>
<evidence type="ECO:0000313" key="14">
    <source>
        <dbReference type="Proteomes" id="UP000029867"/>
    </source>
</evidence>
<evidence type="ECO:0000256" key="8">
    <source>
        <dbReference type="ARBA" id="ARBA00022723"/>
    </source>
</evidence>
<dbReference type="HOGENOM" id="CLU_030894_0_2_1"/>
<comment type="catalytic activity">
    <reaction evidence="1">
        <text>Endonucleolytic cleavage to 5'-phosphomonoester.</text>
        <dbReference type="EC" id="3.1.26.4"/>
    </reaction>
</comment>
<dbReference type="InterPro" id="IPR011320">
    <property type="entry name" value="RNase_H1_N"/>
</dbReference>
<dbReference type="EMBL" id="JQFK01000007">
    <property type="protein sequence ID" value="KGK39693.1"/>
    <property type="molecule type" value="Genomic_DNA"/>
</dbReference>
<dbReference type="Gene3D" id="3.30.420.10">
    <property type="entry name" value="Ribonuclease H-like superfamily/Ribonuclease H"/>
    <property type="match status" value="1"/>
</dbReference>
<dbReference type="GO" id="GO:0043137">
    <property type="term" value="P:DNA replication, removal of RNA primer"/>
    <property type="evidence" value="ECO:0007669"/>
    <property type="project" value="TreeGrafter"/>
</dbReference>
<dbReference type="Pfam" id="PF00075">
    <property type="entry name" value="RNase_H"/>
    <property type="match status" value="1"/>
</dbReference>
<keyword evidence="9" id="KW-0255">Endonuclease</keyword>
<evidence type="ECO:0000256" key="4">
    <source>
        <dbReference type="ARBA" id="ARBA00005300"/>
    </source>
</evidence>
<name>A0A099P3T6_PICKU</name>
<dbReference type="eggNOG" id="KOG3752">
    <property type="taxonomic scope" value="Eukaryota"/>
</dbReference>
<dbReference type="InterPro" id="IPR002156">
    <property type="entry name" value="RNaseH_domain"/>
</dbReference>
<dbReference type="FunFam" id="3.40.970.10:FF:000002">
    <property type="entry name" value="Ribonuclease H"/>
    <property type="match status" value="1"/>
</dbReference>
<dbReference type="InterPro" id="IPR050092">
    <property type="entry name" value="RNase_H"/>
</dbReference>
<evidence type="ECO:0000256" key="6">
    <source>
        <dbReference type="ARBA" id="ARBA00017721"/>
    </source>
</evidence>
<protein>
    <recommendedName>
        <fullName evidence="6">Ribonuclease H</fullName>
        <ecNumber evidence="5">3.1.26.4</ecNumber>
    </recommendedName>
</protein>
<dbReference type="EC" id="3.1.26.4" evidence="5"/>
<keyword evidence="10" id="KW-0378">Hydrolase</keyword>
<organism evidence="13 14">
    <name type="scientific">Pichia kudriavzevii</name>
    <name type="common">Yeast</name>
    <name type="synonym">Issatchenkia orientalis</name>
    <dbReference type="NCBI Taxonomy" id="4909"/>
    <lineage>
        <taxon>Eukaryota</taxon>
        <taxon>Fungi</taxon>
        <taxon>Dikarya</taxon>
        <taxon>Ascomycota</taxon>
        <taxon>Saccharomycotina</taxon>
        <taxon>Pichiomycetes</taxon>
        <taxon>Pichiales</taxon>
        <taxon>Pichiaceae</taxon>
        <taxon>Pichia</taxon>
    </lineage>
</organism>
<proteinExistence type="inferred from homology"/>
<evidence type="ECO:0000256" key="10">
    <source>
        <dbReference type="ARBA" id="ARBA00022801"/>
    </source>
</evidence>
<evidence type="ECO:0000259" key="12">
    <source>
        <dbReference type="PROSITE" id="PS50879"/>
    </source>
</evidence>
<evidence type="ECO:0000256" key="5">
    <source>
        <dbReference type="ARBA" id="ARBA00012180"/>
    </source>
</evidence>
<evidence type="ECO:0000256" key="7">
    <source>
        <dbReference type="ARBA" id="ARBA00022722"/>
    </source>
</evidence>
<feature type="domain" description="RNase H type-1" evidence="12">
    <location>
        <begin position="91"/>
        <end position="249"/>
    </location>
</feature>
<reference evidence="14" key="1">
    <citation type="journal article" date="2014" name="Microb. Cell Fact.">
        <title>Exploiting Issatchenkia orientalis SD108 for succinic acid production.</title>
        <authorList>
            <person name="Xiao H."/>
            <person name="Shao Z."/>
            <person name="Jiang Y."/>
            <person name="Dole S."/>
            <person name="Zhao H."/>
        </authorList>
    </citation>
    <scope>NUCLEOTIDE SEQUENCE [LARGE SCALE GENOMIC DNA]</scope>
    <source>
        <strain evidence="14">SD108</strain>
    </source>
</reference>
<dbReference type="AlphaFoldDB" id="A0A099P3T6"/>
<accession>A0A099P3T6</accession>
<dbReference type="GO" id="GO:0003676">
    <property type="term" value="F:nucleic acid binding"/>
    <property type="evidence" value="ECO:0007669"/>
    <property type="project" value="InterPro"/>
</dbReference>
<evidence type="ECO:0000256" key="3">
    <source>
        <dbReference type="ARBA" id="ARBA00004065"/>
    </source>
</evidence>
<dbReference type="InterPro" id="IPR037056">
    <property type="entry name" value="RNase_H1_N_sf"/>
</dbReference>
<dbReference type="InterPro" id="IPR017067">
    <property type="entry name" value="RNase_H1_euk"/>
</dbReference>
<dbReference type="Gene3D" id="3.40.970.10">
    <property type="entry name" value="Ribonuclease H1, N-terminal domain"/>
    <property type="match status" value="1"/>
</dbReference>
<dbReference type="InterPro" id="IPR012337">
    <property type="entry name" value="RNaseH-like_sf"/>
</dbReference>
<dbReference type="SUPFAM" id="SSF53098">
    <property type="entry name" value="Ribonuclease H-like"/>
    <property type="match status" value="1"/>
</dbReference>
<dbReference type="GO" id="GO:0004523">
    <property type="term" value="F:RNA-DNA hybrid ribonuclease activity"/>
    <property type="evidence" value="ECO:0007669"/>
    <property type="project" value="UniProtKB-EC"/>
</dbReference>
<dbReference type="InterPro" id="IPR009027">
    <property type="entry name" value="Ribosomal_bL9/RNase_H1_N"/>
</dbReference>
<dbReference type="SUPFAM" id="SSF55658">
    <property type="entry name" value="L9 N-domain-like"/>
    <property type="match status" value="1"/>
</dbReference>
<comment type="similarity">
    <text evidence="4">Belongs to the RNase H family.</text>
</comment>
<dbReference type="Pfam" id="PF01693">
    <property type="entry name" value="Cauli_VI"/>
    <property type="match status" value="1"/>
</dbReference>
<dbReference type="PIRSF" id="PIRSF036852">
    <property type="entry name" value="Ribonuclease_H1_euk"/>
    <property type="match status" value="1"/>
</dbReference>
<dbReference type="PANTHER" id="PTHR10642:SF26">
    <property type="entry name" value="RIBONUCLEASE H1"/>
    <property type="match status" value="1"/>
</dbReference>
<evidence type="ECO:0000256" key="11">
    <source>
        <dbReference type="ARBA" id="ARBA00022842"/>
    </source>
</evidence>
<dbReference type="Proteomes" id="UP000029867">
    <property type="component" value="Unassembled WGS sequence"/>
</dbReference>
<dbReference type="VEuPathDB" id="FungiDB:C5L36_0C05690"/>
<comment type="function">
    <text evidence="3">Endonuclease that specifically degrades the RNA of RNA-DNA hybrids.</text>
</comment>
<evidence type="ECO:0000256" key="9">
    <source>
        <dbReference type="ARBA" id="ARBA00022759"/>
    </source>
</evidence>
<keyword evidence="7" id="KW-0540">Nuclease</keyword>
<dbReference type="CDD" id="cd09280">
    <property type="entry name" value="RNase_HI_eukaryote_like"/>
    <property type="match status" value="1"/>
</dbReference>
<comment type="cofactor">
    <cofactor evidence="2">
        <name>Mg(2+)</name>
        <dbReference type="ChEBI" id="CHEBI:18420"/>
    </cofactor>
</comment>
<evidence type="ECO:0000256" key="2">
    <source>
        <dbReference type="ARBA" id="ARBA00001946"/>
    </source>
</evidence>
<gene>
    <name evidence="13" type="ORF">JL09_g1139</name>
</gene>
<dbReference type="GO" id="GO:0000287">
    <property type="term" value="F:magnesium ion binding"/>
    <property type="evidence" value="ECO:0007669"/>
    <property type="project" value="InterPro"/>
</dbReference>
<dbReference type="PANTHER" id="PTHR10642">
    <property type="entry name" value="RIBONUCLEASE H1"/>
    <property type="match status" value="1"/>
</dbReference>
<evidence type="ECO:0000313" key="13">
    <source>
        <dbReference type="EMBL" id="KGK39693.1"/>
    </source>
</evidence>
<evidence type="ECO:0000256" key="1">
    <source>
        <dbReference type="ARBA" id="ARBA00000077"/>
    </source>
</evidence>
<comment type="caution">
    <text evidence="13">The sequence shown here is derived from an EMBL/GenBank/DDBJ whole genome shotgun (WGS) entry which is preliminary data.</text>
</comment>
<keyword evidence="8" id="KW-0479">Metal-binding</keyword>
<sequence>MGLRIQRYYAVKNGRNKGIYTDWNSCSNQVKGYSGSQYKSFKTKAEADAYLNSFSSVPPSLRPNISLASCRSLRSSPQPYLTPSISTKPFTHSKVEIYTDGASKNNQKAKTGGSKAGYGVYYGPDDPRNYSGRVTGEQTNNRGELQGILHALENSYEEVKNGKKNTYVIHTDSQYSKEAITNWGKAWEKNGWKTSSGTDVANKDLVKQCRELVKKIEENSGKVEIVKVKGHSGVHGNVMADKLAVDGCFK</sequence>
<dbReference type="InterPro" id="IPR036397">
    <property type="entry name" value="RNaseH_sf"/>
</dbReference>